<dbReference type="GO" id="GO:0005739">
    <property type="term" value="C:mitochondrion"/>
    <property type="evidence" value="ECO:0007669"/>
    <property type="project" value="UniProtKB-ARBA"/>
</dbReference>
<comment type="similarity">
    <text evidence="1">Belongs to the RMD1/sif2 family.</text>
</comment>
<evidence type="ECO:0000313" key="5">
    <source>
        <dbReference type="Proteomes" id="UP000237438"/>
    </source>
</evidence>
<protein>
    <recommendedName>
        <fullName evidence="3">DUF155 domain-containing protein</fullName>
    </recommendedName>
</protein>
<dbReference type="Proteomes" id="UP000237438">
    <property type="component" value="Unassembled WGS sequence"/>
</dbReference>
<dbReference type="InterPro" id="IPR051624">
    <property type="entry name" value="RMD1/Sad1-interacting"/>
</dbReference>
<evidence type="ECO:0000256" key="1">
    <source>
        <dbReference type="ARBA" id="ARBA00008306"/>
    </source>
</evidence>
<accession>A0A2S4PNB3</accession>
<feature type="region of interest" description="Disordered" evidence="2">
    <location>
        <begin position="73"/>
        <end position="100"/>
    </location>
</feature>
<dbReference type="STRING" id="225359.A0A2S4PNB3"/>
<organism evidence="4 5">
    <name type="scientific">Erysiphe pulchra</name>
    <dbReference type="NCBI Taxonomy" id="225359"/>
    <lineage>
        <taxon>Eukaryota</taxon>
        <taxon>Fungi</taxon>
        <taxon>Dikarya</taxon>
        <taxon>Ascomycota</taxon>
        <taxon>Pezizomycotina</taxon>
        <taxon>Leotiomycetes</taxon>
        <taxon>Erysiphales</taxon>
        <taxon>Erysiphaceae</taxon>
        <taxon>Erysiphe</taxon>
    </lineage>
</organism>
<dbReference type="AlphaFoldDB" id="A0A2S4PNB3"/>
<dbReference type="PANTHER" id="PTHR16255">
    <property type="entry name" value="REQUIRED FOR MEIOTIC NUCLEAR DIVISION PROTEIN 1 HOMOLOG"/>
    <property type="match status" value="1"/>
</dbReference>
<reference evidence="4 5" key="1">
    <citation type="submission" date="2017-10" db="EMBL/GenBank/DDBJ databases">
        <title>Development of genomic resources for the powdery mildew, Erysiphe pulchra.</title>
        <authorList>
            <person name="Wadl P.A."/>
            <person name="Mack B.M."/>
            <person name="Moore G."/>
            <person name="Beltz S.B."/>
        </authorList>
    </citation>
    <scope>NUCLEOTIDE SEQUENCE [LARGE SCALE GENOMIC DNA]</scope>
    <source>
        <strain evidence="4">Cflorida</strain>
    </source>
</reference>
<dbReference type="EMBL" id="PEDP01001518">
    <property type="protein sequence ID" value="POS83526.1"/>
    <property type="molecule type" value="Genomic_DNA"/>
</dbReference>
<comment type="caution">
    <text evidence="4">The sequence shown here is derived from an EMBL/GenBank/DDBJ whole genome shotgun (WGS) entry which is preliminary data.</text>
</comment>
<feature type="non-terminal residue" evidence="4">
    <location>
        <position position="508"/>
    </location>
</feature>
<dbReference type="InterPro" id="IPR003734">
    <property type="entry name" value="DUF155"/>
</dbReference>
<evidence type="ECO:0000259" key="3">
    <source>
        <dbReference type="Pfam" id="PF02582"/>
    </source>
</evidence>
<gene>
    <name evidence="4" type="ORF">EPUL_005583</name>
</gene>
<evidence type="ECO:0000313" key="4">
    <source>
        <dbReference type="EMBL" id="POS83526.1"/>
    </source>
</evidence>
<feature type="domain" description="DUF155" evidence="3">
    <location>
        <begin position="289"/>
        <end position="461"/>
    </location>
</feature>
<dbReference type="PANTHER" id="PTHR16255:SF15">
    <property type="entry name" value="SPORULATION PROTEIN RMD1"/>
    <property type="match status" value="1"/>
</dbReference>
<proteinExistence type="inferred from homology"/>
<name>A0A2S4PNB3_9PEZI</name>
<keyword evidence="5" id="KW-1185">Reference proteome</keyword>
<dbReference type="Pfam" id="PF02582">
    <property type="entry name" value="DUF155"/>
    <property type="match status" value="1"/>
</dbReference>
<feature type="compositionally biased region" description="Polar residues" evidence="2">
    <location>
        <begin position="79"/>
        <end position="100"/>
    </location>
</feature>
<dbReference type="OrthoDB" id="18302at2759"/>
<sequence>MSTMASSNSERSSLLDSTVTGINEASRKSIRNVAFSPKPVFLSQDRRINSAPLTNSSSLISPTIPARISLNNRFRRRGSATNPKFSSPNNPKIAPQRTTKNIQKVKILPNPDFGDEGQDEESGREVYSQYTRIKDPNARRDAAKLGKADRDRLPRVTAYCTASKYQIENMMRFLKGRGRTKGANPKLVDECIYTPYRYNVFENSFESSRTQPGSPHNQERRFVDSGIGVDALHQSQHEVLINVQSERENATGGNKKSDHINDVHNIIDEGPMNMKNYLNLDTQVHTPEIFIFGYGVVVIWGMSLQDEQRFLKEIARFENEKLDPNDMETECFNFYYTQEYQPQIYNDFISLRDKNAYMTKLAISHALAQSVKTSLFEELVDNTIEACKDIPGQIATTGKIALSRTQINMQIGELFILRINMHLNGSVLDTPEIFWLEPHLEPVYQAVRSYLEIDQRVSLLNERLDVIADLLAVLKDQLSHRHGEMLEWIGAEILVAAVNILVDQYADI</sequence>
<evidence type="ECO:0000256" key="2">
    <source>
        <dbReference type="SAM" id="MobiDB-lite"/>
    </source>
</evidence>